<evidence type="ECO:0000256" key="1">
    <source>
        <dbReference type="ARBA" id="ARBA00012172"/>
    </source>
</evidence>
<keyword evidence="4" id="KW-0067">ATP-binding</keyword>
<dbReference type="GO" id="GO:0005886">
    <property type="term" value="C:plasma membrane"/>
    <property type="evidence" value="ECO:0007669"/>
    <property type="project" value="TreeGrafter"/>
</dbReference>
<keyword evidence="4" id="KW-0808">Transferase</keyword>
<dbReference type="AlphaFoldDB" id="A0A5N5N982"/>
<dbReference type="Gene3D" id="3.30.800.10">
    <property type="entry name" value="Phosphatidylinositol Phosphate Kinase II Beta"/>
    <property type="match status" value="1"/>
</dbReference>
<dbReference type="Pfam" id="PF01504">
    <property type="entry name" value="PIP5K"/>
    <property type="match status" value="1"/>
</dbReference>
<dbReference type="GO" id="GO:0005524">
    <property type="term" value="F:ATP binding"/>
    <property type="evidence" value="ECO:0007669"/>
    <property type="project" value="UniProtKB-UniRule"/>
</dbReference>
<dbReference type="PANTHER" id="PTHR23086:SF25">
    <property type="entry name" value="PHOSPHATIDYLINOSITOL 4-PHOSPHATE 5-KINASE 8"/>
    <property type="match status" value="1"/>
</dbReference>
<dbReference type="CDD" id="cd17302">
    <property type="entry name" value="PIPKc_AtPIP5K_like"/>
    <property type="match status" value="1"/>
</dbReference>
<dbReference type="InterPro" id="IPR003409">
    <property type="entry name" value="MORN"/>
</dbReference>
<protein>
    <recommendedName>
        <fullName evidence="1">1-phosphatidylinositol-4-phosphate 5-kinase</fullName>
        <ecNumber evidence="1">2.7.1.68</ecNumber>
    </recommendedName>
</protein>
<accession>A0A5N5N982</accession>
<evidence type="ECO:0000313" key="7">
    <source>
        <dbReference type="Proteomes" id="UP000326939"/>
    </source>
</evidence>
<keyword evidence="4" id="KW-0547">Nucleotide-binding</keyword>
<evidence type="ECO:0000256" key="4">
    <source>
        <dbReference type="PROSITE-ProRule" id="PRU00781"/>
    </source>
</evidence>
<comment type="caution">
    <text evidence="6">The sequence shown here is derived from an EMBL/GenBank/DDBJ whole genome shotgun (WGS) entry which is preliminary data.</text>
</comment>
<evidence type="ECO:0000256" key="2">
    <source>
        <dbReference type="ARBA" id="ARBA00022737"/>
    </source>
</evidence>
<dbReference type="PANTHER" id="PTHR23086">
    <property type="entry name" value="PHOSPHATIDYLINOSITOL-4-PHOSPHATE 5-KINASE"/>
    <property type="match status" value="1"/>
</dbReference>
<dbReference type="InterPro" id="IPR002498">
    <property type="entry name" value="PInositol-4-P-4/5-kinase_core"/>
</dbReference>
<organism evidence="6 7">
    <name type="scientific">Salix brachista</name>
    <dbReference type="NCBI Taxonomy" id="2182728"/>
    <lineage>
        <taxon>Eukaryota</taxon>
        <taxon>Viridiplantae</taxon>
        <taxon>Streptophyta</taxon>
        <taxon>Embryophyta</taxon>
        <taxon>Tracheophyta</taxon>
        <taxon>Spermatophyta</taxon>
        <taxon>Magnoliopsida</taxon>
        <taxon>eudicotyledons</taxon>
        <taxon>Gunneridae</taxon>
        <taxon>Pentapetalae</taxon>
        <taxon>rosids</taxon>
        <taxon>fabids</taxon>
        <taxon>Malpighiales</taxon>
        <taxon>Salicaceae</taxon>
        <taxon>Saliceae</taxon>
        <taxon>Salix</taxon>
    </lineage>
</organism>
<dbReference type="SMART" id="SM00330">
    <property type="entry name" value="PIPKc"/>
    <property type="match status" value="1"/>
</dbReference>
<dbReference type="EC" id="2.7.1.68" evidence="1"/>
<dbReference type="PROSITE" id="PS51455">
    <property type="entry name" value="PIPK"/>
    <property type="match status" value="1"/>
</dbReference>
<evidence type="ECO:0000256" key="3">
    <source>
        <dbReference type="ARBA" id="ARBA00022777"/>
    </source>
</evidence>
<dbReference type="Proteomes" id="UP000326939">
    <property type="component" value="Chromosome 3"/>
</dbReference>
<dbReference type="InterPro" id="IPR027483">
    <property type="entry name" value="PInositol-4-P-4/5-kinase_C_sf"/>
</dbReference>
<gene>
    <name evidence="6" type="ORF">DKX38_003793</name>
</gene>
<dbReference type="Pfam" id="PF02493">
    <property type="entry name" value="MORN"/>
    <property type="match status" value="8"/>
</dbReference>
<dbReference type="SUPFAM" id="SSF56104">
    <property type="entry name" value="SAICAR synthase-like"/>
    <property type="match status" value="3"/>
</dbReference>
<reference evidence="7" key="1">
    <citation type="journal article" date="2019" name="Gigascience">
        <title>De novo genome assembly of the endangered Acer yangbiense, a plant species with extremely small populations endemic to Yunnan Province, China.</title>
        <authorList>
            <person name="Yang J."/>
            <person name="Wariss H.M."/>
            <person name="Tao L."/>
            <person name="Zhang R."/>
            <person name="Yun Q."/>
            <person name="Hollingsworth P."/>
            <person name="Dao Z."/>
            <person name="Luo G."/>
            <person name="Guo H."/>
            <person name="Ma Y."/>
            <person name="Sun W."/>
        </authorList>
    </citation>
    <scope>NUCLEOTIDE SEQUENCE [LARGE SCALE GENOMIC DNA]</scope>
    <source>
        <strain evidence="7">cv. br00</strain>
    </source>
</reference>
<keyword evidence="7" id="KW-1185">Reference proteome</keyword>
<dbReference type="SMART" id="SM00698">
    <property type="entry name" value="MORN"/>
    <property type="match status" value="8"/>
</dbReference>
<dbReference type="SUPFAM" id="SSF82185">
    <property type="entry name" value="Histone H3 K4-specific methyltransferase SET7/9 N-terminal domain"/>
    <property type="match status" value="2"/>
</dbReference>
<dbReference type="InterPro" id="IPR027484">
    <property type="entry name" value="PInositol-4-P-5-kinase_N"/>
</dbReference>
<dbReference type="Gene3D" id="3.30.810.10">
    <property type="entry name" value="2-Layer Sandwich"/>
    <property type="match status" value="2"/>
</dbReference>
<evidence type="ECO:0000259" key="5">
    <source>
        <dbReference type="PROSITE" id="PS51455"/>
    </source>
</evidence>
<dbReference type="InterPro" id="IPR023610">
    <property type="entry name" value="PInositol-4/5-P-5/4-kinase"/>
</dbReference>
<proteinExistence type="predicted"/>
<keyword evidence="3 4" id="KW-0418">Kinase</keyword>
<sequence>MVLFRHLLDIEDRESIDKKVLSNGEVYSGTFKGTLPHGKGKYMWCDGAVYKGDWEEGKMTGKGQILWPSGAKYEGDFSGGYLHGIGTLIGHDGSEYRGAWRMNIRHGLGRKQYCNLDVYEGSWKEGRREGCGGYSWNSGNTYIGNWKGGKICGRGVMKWENGDIFDGFWLNGLRHGSGVYRFADGGYYFGMWSMGLKDGKGTFYPAGTEHPSLRRWCSSLGCYESGRNLLSHSSSLNSEKARALNPNVMRSLSERMSISGIFKDSGRFSLGTASLDENLSHCSPASEFICREPSCMLSQTSDEGQNGVQDNCTIIYEREYMQGVLRNERVRNTEPSRKTKQRNKFHVKEAKRKSYVDIFQGHWSYYLMLSLQLGIRYTVGKITPVPRRGVRDSDFGDRARIRMYFPRKGSQFTPPHYSVDFYWKDYCPMVFRQIYYVNAFRLHYGSYQKKNKRLCYGGGLLPSSSFRIRPTAKPSSKPRNLREMFKLDAAEYMMSICGDDGLTELSSSGKSGSIFFLSHDDRFVIKTLKKSELKTLLKMLPEYYSHVGDCANTLITKFFGVHRLTLRGGKKVRFVVMGNMFCTELRIHGRYDLKGSTQGRYTDKDKVGENTTLKDLDLAYEFHMDMMLRETLFKQLSLDCSFLESQQIIDYSLLLGIHFRAPEQLRAILEPPATMLNHATLATSDGSFNCTVSPYKVKQIHLQHMLWKVLGDPEKVYAREGVDVAKVLKLVWKSKHECSDWDNRSVSEKFHKGYRMLWLDTLVSQAFILLLTPLHGLESEILVVSLGMVNLGMPFKNAQSDKYIGINSQGKLLIPPKGLLLVTHEPSSVSNTPGPHIRGDTLKADSLGEEADLFLPGTGRLRVQLGVHMPAQASHKLTQDEVDSAEIELFEVYDVVLYMGIIDILQEYKVKKKVEHACKSLKFDPLSISIVEPKLYAKRFVNFMHKVFPQPP</sequence>
<name>A0A5N5N982_9ROSI</name>
<feature type="domain" description="PIPK" evidence="5">
    <location>
        <begin position="409"/>
        <end position="948"/>
    </location>
</feature>
<dbReference type="Gene3D" id="2.20.110.10">
    <property type="entry name" value="Histone H3 K4-specific methyltransferase SET7/9 N-terminal domain"/>
    <property type="match status" value="4"/>
</dbReference>
<dbReference type="GO" id="GO:0016308">
    <property type="term" value="F:1-phosphatidylinositol-4-phosphate 5-kinase activity"/>
    <property type="evidence" value="ECO:0007669"/>
    <property type="project" value="UniProtKB-EC"/>
</dbReference>
<dbReference type="EMBL" id="VDCV01000003">
    <property type="protein sequence ID" value="KAB5563739.1"/>
    <property type="molecule type" value="Genomic_DNA"/>
</dbReference>
<evidence type="ECO:0000313" key="6">
    <source>
        <dbReference type="EMBL" id="KAB5563739.1"/>
    </source>
</evidence>
<keyword evidence="2" id="KW-0677">Repeat</keyword>
<dbReference type="GO" id="GO:0046854">
    <property type="term" value="P:phosphatidylinositol phosphate biosynthetic process"/>
    <property type="evidence" value="ECO:0007669"/>
    <property type="project" value="TreeGrafter"/>
</dbReference>